<dbReference type="SUPFAM" id="SSF52821">
    <property type="entry name" value="Rhodanese/Cell cycle control phosphatase"/>
    <property type="match status" value="1"/>
</dbReference>
<dbReference type="Proteomes" id="UP000049222">
    <property type="component" value="Unassembled WGS sequence"/>
</dbReference>
<dbReference type="PROSITE" id="PS50206">
    <property type="entry name" value="RHODANESE_3"/>
    <property type="match status" value="1"/>
</dbReference>
<dbReference type="GO" id="GO:0004792">
    <property type="term" value="F:thiosulfate-cyanide sulfurtransferase activity"/>
    <property type="evidence" value="ECO:0007669"/>
    <property type="project" value="TreeGrafter"/>
</dbReference>
<dbReference type="STRING" id="420998.JDO7802_00187"/>
<gene>
    <name evidence="2" type="ORF">JDO7802_00187</name>
</gene>
<dbReference type="CDD" id="cd01447">
    <property type="entry name" value="Polysulfide_ST"/>
    <property type="match status" value="1"/>
</dbReference>
<evidence type="ECO:0000259" key="1">
    <source>
        <dbReference type="PROSITE" id="PS50206"/>
    </source>
</evidence>
<dbReference type="SMART" id="SM00450">
    <property type="entry name" value="RHOD"/>
    <property type="match status" value="1"/>
</dbReference>
<evidence type="ECO:0000313" key="3">
    <source>
        <dbReference type="Proteomes" id="UP000049222"/>
    </source>
</evidence>
<dbReference type="Gene3D" id="3.40.250.10">
    <property type="entry name" value="Rhodanese-like domain"/>
    <property type="match status" value="1"/>
</dbReference>
<accession>A0A0M6YER4</accession>
<sequence length="141" mass="15279">MIGLKGLRAANGRVNVGPMKTAQDMVAAARTRIEEWDAARLKASPDAVIVDIRDVRERAKGKIPGSVHAPRGMLEFWWDPTSPYHREVFAGPGPYVLQCASGWRSALAAATLQDMGFEVAHLRGGMTEWIEAGGPVEGPED</sequence>
<dbReference type="AlphaFoldDB" id="A0A0M6YER4"/>
<protein>
    <submittedName>
        <fullName evidence="2">Molybdopterin biosynthesis protein MoeB</fullName>
    </submittedName>
</protein>
<dbReference type="EMBL" id="CXSU01000005">
    <property type="protein sequence ID" value="CTQ48185.1"/>
    <property type="molecule type" value="Genomic_DNA"/>
</dbReference>
<dbReference type="InterPro" id="IPR036873">
    <property type="entry name" value="Rhodanese-like_dom_sf"/>
</dbReference>
<evidence type="ECO:0000313" key="2">
    <source>
        <dbReference type="EMBL" id="CTQ48185.1"/>
    </source>
</evidence>
<dbReference type="InterPro" id="IPR001763">
    <property type="entry name" value="Rhodanese-like_dom"/>
</dbReference>
<proteinExistence type="predicted"/>
<organism evidence="2 3">
    <name type="scientific">Jannaschia donghaensis</name>
    <dbReference type="NCBI Taxonomy" id="420998"/>
    <lineage>
        <taxon>Bacteria</taxon>
        <taxon>Pseudomonadati</taxon>
        <taxon>Pseudomonadota</taxon>
        <taxon>Alphaproteobacteria</taxon>
        <taxon>Rhodobacterales</taxon>
        <taxon>Roseobacteraceae</taxon>
        <taxon>Jannaschia</taxon>
    </lineage>
</organism>
<name>A0A0M6YER4_9RHOB</name>
<reference evidence="2 3" key="1">
    <citation type="submission" date="2015-07" db="EMBL/GenBank/DDBJ databases">
        <authorList>
            <person name="Noorani M."/>
        </authorList>
    </citation>
    <scope>NUCLEOTIDE SEQUENCE [LARGE SCALE GENOMIC DNA]</scope>
    <source>
        <strain evidence="2 3">CECT 7802</strain>
    </source>
</reference>
<dbReference type="PANTHER" id="PTHR44086:SF13">
    <property type="entry name" value="THIOSULFATE SULFURTRANSFERASE PSPE"/>
    <property type="match status" value="1"/>
</dbReference>
<keyword evidence="3" id="KW-1185">Reference proteome</keyword>
<dbReference type="Pfam" id="PF00581">
    <property type="entry name" value="Rhodanese"/>
    <property type="match status" value="1"/>
</dbReference>
<feature type="domain" description="Rhodanese" evidence="1">
    <location>
        <begin position="43"/>
        <end position="138"/>
    </location>
</feature>
<dbReference type="PANTHER" id="PTHR44086">
    <property type="entry name" value="THIOSULFATE SULFURTRANSFERASE RDL2, MITOCHONDRIAL-RELATED"/>
    <property type="match status" value="1"/>
</dbReference>